<evidence type="ECO:0000256" key="1">
    <source>
        <dbReference type="ARBA" id="ARBA00023012"/>
    </source>
</evidence>
<evidence type="ECO:0000259" key="6">
    <source>
        <dbReference type="PROSITE" id="PS50110"/>
    </source>
</evidence>
<dbReference type="SUPFAM" id="SSF52172">
    <property type="entry name" value="CheY-like"/>
    <property type="match status" value="1"/>
</dbReference>
<feature type="modified residue" description="4-aspartylphosphate" evidence="5">
    <location>
        <position position="52"/>
    </location>
</feature>
<dbReference type="GO" id="GO:0032993">
    <property type="term" value="C:protein-DNA complex"/>
    <property type="evidence" value="ECO:0007669"/>
    <property type="project" value="TreeGrafter"/>
</dbReference>
<name>A0A955RVY3_UNCKA</name>
<dbReference type="GO" id="GO:0005829">
    <property type="term" value="C:cytosol"/>
    <property type="evidence" value="ECO:0007669"/>
    <property type="project" value="TreeGrafter"/>
</dbReference>
<keyword evidence="2" id="KW-0805">Transcription regulation</keyword>
<sequence length="117" mass="13086">MATVLIVEDEVDYRDPLVKRLEQEGYTVLCAEDGAGAIELIKNNTVDIILLDLILPRMDGVEFLFILKNELKSEAPVIILSNLDSTAHNSEVAEYLVKANTTMEELVNKIATYLPHK</sequence>
<reference evidence="7" key="1">
    <citation type="submission" date="2020-04" db="EMBL/GenBank/DDBJ databases">
        <authorList>
            <person name="Zhang T."/>
        </authorList>
    </citation>
    <scope>NUCLEOTIDE SEQUENCE</scope>
    <source>
        <strain evidence="7">HKST-UBA02</strain>
    </source>
</reference>
<evidence type="ECO:0000256" key="5">
    <source>
        <dbReference type="PROSITE-ProRule" id="PRU00169"/>
    </source>
</evidence>
<organism evidence="7 8">
    <name type="scientific">candidate division WWE3 bacterium</name>
    <dbReference type="NCBI Taxonomy" id="2053526"/>
    <lineage>
        <taxon>Bacteria</taxon>
        <taxon>Katanobacteria</taxon>
    </lineage>
</organism>
<dbReference type="Gene3D" id="3.40.50.2300">
    <property type="match status" value="1"/>
</dbReference>
<proteinExistence type="predicted"/>
<evidence type="ECO:0000256" key="3">
    <source>
        <dbReference type="ARBA" id="ARBA00023125"/>
    </source>
</evidence>
<dbReference type="GO" id="GO:0000156">
    <property type="term" value="F:phosphorelay response regulator activity"/>
    <property type="evidence" value="ECO:0007669"/>
    <property type="project" value="TreeGrafter"/>
</dbReference>
<evidence type="ECO:0000313" key="7">
    <source>
        <dbReference type="EMBL" id="MCA9397314.1"/>
    </source>
</evidence>
<dbReference type="InterPro" id="IPR039420">
    <property type="entry name" value="WalR-like"/>
</dbReference>
<dbReference type="PANTHER" id="PTHR48111">
    <property type="entry name" value="REGULATOR OF RPOS"/>
    <property type="match status" value="1"/>
</dbReference>
<dbReference type="PROSITE" id="PS50110">
    <property type="entry name" value="RESPONSE_REGULATORY"/>
    <property type="match status" value="1"/>
</dbReference>
<keyword evidence="1" id="KW-0902">Two-component regulatory system</keyword>
<evidence type="ECO:0000256" key="4">
    <source>
        <dbReference type="ARBA" id="ARBA00023163"/>
    </source>
</evidence>
<evidence type="ECO:0000256" key="2">
    <source>
        <dbReference type="ARBA" id="ARBA00023015"/>
    </source>
</evidence>
<dbReference type="GO" id="GO:0006355">
    <property type="term" value="P:regulation of DNA-templated transcription"/>
    <property type="evidence" value="ECO:0007669"/>
    <property type="project" value="TreeGrafter"/>
</dbReference>
<dbReference type="EMBL" id="JAGQKY010000016">
    <property type="protein sequence ID" value="MCA9397314.1"/>
    <property type="molecule type" value="Genomic_DNA"/>
</dbReference>
<feature type="domain" description="Response regulatory" evidence="6">
    <location>
        <begin position="3"/>
        <end position="114"/>
    </location>
</feature>
<keyword evidence="5" id="KW-0597">Phosphoprotein</keyword>
<dbReference type="Pfam" id="PF00072">
    <property type="entry name" value="Response_reg"/>
    <property type="match status" value="1"/>
</dbReference>
<dbReference type="InterPro" id="IPR001789">
    <property type="entry name" value="Sig_transdc_resp-reg_receiver"/>
</dbReference>
<dbReference type="Proteomes" id="UP000699691">
    <property type="component" value="Unassembled WGS sequence"/>
</dbReference>
<dbReference type="InterPro" id="IPR011006">
    <property type="entry name" value="CheY-like_superfamily"/>
</dbReference>
<accession>A0A955RVY3</accession>
<gene>
    <name evidence="7" type="ORF">KC573_00660</name>
</gene>
<keyword evidence="3" id="KW-0238">DNA-binding</keyword>
<dbReference type="AlphaFoldDB" id="A0A955RVY3"/>
<evidence type="ECO:0000313" key="8">
    <source>
        <dbReference type="Proteomes" id="UP000699691"/>
    </source>
</evidence>
<keyword evidence="4" id="KW-0804">Transcription</keyword>
<dbReference type="GO" id="GO:0000976">
    <property type="term" value="F:transcription cis-regulatory region binding"/>
    <property type="evidence" value="ECO:0007669"/>
    <property type="project" value="TreeGrafter"/>
</dbReference>
<protein>
    <submittedName>
        <fullName evidence="7">Response regulator</fullName>
    </submittedName>
</protein>
<dbReference type="PANTHER" id="PTHR48111:SF22">
    <property type="entry name" value="REGULATOR OF RPOS"/>
    <property type="match status" value="1"/>
</dbReference>
<comment type="caution">
    <text evidence="7">The sequence shown here is derived from an EMBL/GenBank/DDBJ whole genome shotgun (WGS) entry which is preliminary data.</text>
</comment>
<dbReference type="SMART" id="SM00448">
    <property type="entry name" value="REC"/>
    <property type="match status" value="1"/>
</dbReference>
<reference evidence="7" key="2">
    <citation type="journal article" date="2021" name="Microbiome">
        <title>Successional dynamics and alternative stable states in a saline activated sludge microbial community over 9 years.</title>
        <authorList>
            <person name="Wang Y."/>
            <person name="Ye J."/>
            <person name="Ju F."/>
            <person name="Liu L."/>
            <person name="Boyd J.A."/>
            <person name="Deng Y."/>
            <person name="Parks D.H."/>
            <person name="Jiang X."/>
            <person name="Yin X."/>
            <person name="Woodcroft B.J."/>
            <person name="Tyson G.W."/>
            <person name="Hugenholtz P."/>
            <person name="Polz M.F."/>
            <person name="Zhang T."/>
        </authorList>
    </citation>
    <scope>NUCLEOTIDE SEQUENCE</scope>
    <source>
        <strain evidence="7">HKST-UBA02</strain>
    </source>
</reference>